<dbReference type="GO" id="GO:0000151">
    <property type="term" value="C:ubiquitin ligase complex"/>
    <property type="evidence" value="ECO:0007669"/>
    <property type="project" value="InterPro"/>
</dbReference>
<keyword evidence="8" id="KW-0808">Transferase</keyword>
<dbReference type="CDD" id="cd16657">
    <property type="entry name" value="RING-Ubox_UBE4A"/>
    <property type="match status" value="1"/>
</dbReference>
<dbReference type="GO" id="GO:0005737">
    <property type="term" value="C:cytoplasm"/>
    <property type="evidence" value="ECO:0007669"/>
    <property type="project" value="UniProtKB-SubCell"/>
</dbReference>
<name>A0AAV9J267_CYACA</name>
<feature type="region of interest" description="Disordered" evidence="11">
    <location>
        <begin position="1"/>
        <end position="95"/>
    </location>
</feature>
<dbReference type="EC" id="2.3.2.27" evidence="6"/>
<evidence type="ECO:0000256" key="3">
    <source>
        <dbReference type="ARBA" id="ARBA00004496"/>
    </source>
</evidence>
<dbReference type="Pfam" id="PF04564">
    <property type="entry name" value="U-box"/>
    <property type="match status" value="1"/>
</dbReference>
<dbReference type="FunFam" id="3.30.40.10:FF:000055">
    <property type="entry name" value="Ubiquitin conjugation factor e4 a"/>
    <property type="match status" value="1"/>
</dbReference>
<dbReference type="PANTHER" id="PTHR13931">
    <property type="entry name" value="UBIQUITINATION FACTOR E4"/>
    <property type="match status" value="1"/>
</dbReference>
<dbReference type="Proteomes" id="UP001301350">
    <property type="component" value="Unassembled WGS sequence"/>
</dbReference>
<evidence type="ECO:0000256" key="1">
    <source>
        <dbReference type="ARBA" id="ARBA00000900"/>
    </source>
</evidence>
<feature type="domain" description="U-box" evidence="12">
    <location>
        <begin position="1016"/>
        <end position="1090"/>
    </location>
</feature>
<dbReference type="GO" id="GO:0036503">
    <property type="term" value="P:ERAD pathway"/>
    <property type="evidence" value="ECO:0007669"/>
    <property type="project" value="InterPro"/>
</dbReference>
<evidence type="ECO:0000256" key="7">
    <source>
        <dbReference type="ARBA" id="ARBA00022490"/>
    </source>
</evidence>
<comment type="pathway">
    <text evidence="4">Protein modification; protein ubiquitination.</text>
</comment>
<sequence>MMRWASRKRREEDDTPAGTDETAPASSSSSGRTLTDEQVRQRRLARFGSLETATAETRATGERMERPPAQSAKPQPAASLPPPAPSEPPAEPQRPVATEKLVHQALARIFALDRLPTGEAQQLMQELQEDAATSSTLLSAQSVDPLIMERLRDRRVGDSFTHLLQCYQRARQELSSAAAARHAAVQHAVAEACRLVVSYARLSLLNPGLFECDLREDGTAGCNDGTARLLPRLLGDAPDGDAAALPTGFLGDLLRQCSAESDEELRHLLEPLFRQLAQRARTAAGTNLLDTTPVALVRCLGKLIEHDDAVRVLVEMPEFVVGDGGRYAPGSLLGAFFLPTAMPEEDPRPAQTLFRNAAKMSAEDGDRAIHSVQWPLHTLRQALHQVLMRLLRAGPRPRERTLQWLAAVLRANRDRAKLQYDPRAVAGTGFMFNLTEVMLRAAAPFADPRSPKLATIEARYLLRDGRIAVDADVTRVVADQARVAASLPMLLQEQPQPSSTTTATASASRQPFPFVAECFFVTLRLLELTLVPTLRWYDHEIERALQRLEEMRPDMDADVSVLPPAQRRELELTRARYEHALERLHQERLCYEAYLRDTEFLDLLLPFCACVAAWLEQQAGFRGRLPLPGDTAEAVPAAYACLPEGIVEVLAETLHAVWQFRLPVSPAVFVPLLPTLVEFITVFLSNPLYIRNPYLRVRMAEWIAAVFPGTRVSATAVTAAAPLARPVVPPELESVFLGNPLVIQHLPGGMLQLYVDAEFTGGHTQFFDKFVMRYYISDTLEAMWRSAAYHEVLLRESTQHEDRFVHFLNMVCNDANFLLDDSLTALKEIRDLQRLMDGGAEWEAMPAEARDEKRKRMQQLETQARSDNQLANSSVRLLLALSEQIRQPFLRPELLDRTTQMLNYFLVELCGPRCENLVVRDRHRYEWEPRRCLTQILTVYLHLYAPEDDADGTQRFCRSVATDGRSYKPEVFARALDIAQRRQLLLPPEVTRFQQFIGQVAQCAQQESAEDEQLGQAPEEFLDPIMATVMRDPVLLPSSRQVVDRATIVRHLLSDPHDPFNRQPLSADEVLPQAELKARIHAWIVAQKRARG</sequence>
<dbReference type="SUPFAM" id="SSF57850">
    <property type="entry name" value="RING/U-box"/>
    <property type="match status" value="1"/>
</dbReference>
<evidence type="ECO:0000313" key="14">
    <source>
        <dbReference type="Proteomes" id="UP001301350"/>
    </source>
</evidence>
<feature type="compositionally biased region" description="Pro residues" evidence="11">
    <location>
        <begin position="79"/>
        <end position="92"/>
    </location>
</feature>
<proteinExistence type="inferred from homology"/>
<comment type="caution">
    <text evidence="13">The sequence shown here is derived from an EMBL/GenBank/DDBJ whole genome shotgun (WGS) entry which is preliminary data.</text>
</comment>
<keyword evidence="7" id="KW-0963">Cytoplasm</keyword>
<organism evidence="13 14">
    <name type="scientific">Cyanidium caldarium</name>
    <name type="common">Red alga</name>
    <dbReference type="NCBI Taxonomy" id="2771"/>
    <lineage>
        <taxon>Eukaryota</taxon>
        <taxon>Rhodophyta</taxon>
        <taxon>Bangiophyceae</taxon>
        <taxon>Cyanidiales</taxon>
        <taxon>Cyanidiaceae</taxon>
        <taxon>Cyanidium</taxon>
    </lineage>
</organism>
<dbReference type="Pfam" id="PF10408">
    <property type="entry name" value="Ufd2P_core"/>
    <property type="match status" value="1"/>
</dbReference>
<reference evidence="13 14" key="1">
    <citation type="submission" date="2022-07" db="EMBL/GenBank/DDBJ databases">
        <title>Genome-wide signatures of adaptation to extreme environments.</title>
        <authorList>
            <person name="Cho C.H."/>
            <person name="Yoon H.S."/>
        </authorList>
    </citation>
    <scope>NUCLEOTIDE SEQUENCE [LARGE SCALE GENOMIC DNA]</scope>
    <source>
        <strain evidence="13 14">DBV 063 E5</strain>
    </source>
</reference>
<dbReference type="GO" id="GO:0000209">
    <property type="term" value="P:protein polyubiquitination"/>
    <property type="evidence" value="ECO:0007669"/>
    <property type="project" value="TreeGrafter"/>
</dbReference>
<evidence type="ECO:0000259" key="12">
    <source>
        <dbReference type="PROSITE" id="PS51698"/>
    </source>
</evidence>
<dbReference type="InterPro" id="IPR003613">
    <property type="entry name" value="Ubox_domain"/>
</dbReference>
<dbReference type="GO" id="GO:0006511">
    <property type="term" value="P:ubiquitin-dependent protein catabolic process"/>
    <property type="evidence" value="ECO:0007669"/>
    <property type="project" value="InterPro"/>
</dbReference>
<comment type="subcellular location">
    <subcellularLocation>
        <location evidence="3">Cytoplasm</location>
    </subcellularLocation>
    <subcellularLocation>
        <location evidence="2">Nucleus</location>
    </subcellularLocation>
</comment>
<protein>
    <recommendedName>
        <fullName evidence="6">RING-type E3 ubiquitin transferase</fullName>
        <ecNumber evidence="6">2.3.2.27</ecNumber>
    </recommendedName>
</protein>
<dbReference type="PANTHER" id="PTHR13931:SF2">
    <property type="entry name" value="UBIQUITIN CONJUGATION FACTOR E4 B"/>
    <property type="match status" value="1"/>
</dbReference>
<evidence type="ECO:0000256" key="4">
    <source>
        <dbReference type="ARBA" id="ARBA00004906"/>
    </source>
</evidence>
<dbReference type="InterPro" id="IPR019474">
    <property type="entry name" value="Ub_conjug_fac_E4_core"/>
</dbReference>
<dbReference type="Gene3D" id="3.30.40.10">
    <property type="entry name" value="Zinc/RING finger domain, C3HC4 (zinc finger)"/>
    <property type="match status" value="1"/>
</dbReference>
<dbReference type="SMART" id="SM00504">
    <property type="entry name" value="Ubox"/>
    <property type="match status" value="1"/>
</dbReference>
<evidence type="ECO:0000256" key="5">
    <source>
        <dbReference type="ARBA" id="ARBA00007434"/>
    </source>
</evidence>
<dbReference type="InterPro" id="IPR045132">
    <property type="entry name" value="UBE4"/>
</dbReference>
<dbReference type="EMBL" id="JANCYW010000017">
    <property type="protein sequence ID" value="KAK4538435.1"/>
    <property type="molecule type" value="Genomic_DNA"/>
</dbReference>
<dbReference type="GO" id="GO:0005634">
    <property type="term" value="C:nucleus"/>
    <property type="evidence" value="ECO:0007669"/>
    <property type="project" value="UniProtKB-SubCell"/>
</dbReference>
<gene>
    <name evidence="13" type="ORF">CDCA_CDCA17G4460</name>
</gene>
<dbReference type="InterPro" id="IPR013083">
    <property type="entry name" value="Znf_RING/FYVE/PHD"/>
</dbReference>
<dbReference type="GO" id="GO:0034450">
    <property type="term" value="F:ubiquitin-ubiquitin ligase activity"/>
    <property type="evidence" value="ECO:0007669"/>
    <property type="project" value="InterPro"/>
</dbReference>
<evidence type="ECO:0000256" key="2">
    <source>
        <dbReference type="ARBA" id="ARBA00004123"/>
    </source>
</evidence>
<accession>A0AAV9J267</accession>
<evidence type="ECO:0000256" key="9">
    <source>
        <dbReference type="ARBA" id="ARBA00022786"/>
    </source>
</evidence>
<keyword evidence="14" id="KW-1185">Reference proteome</keyword>
<keyword evidence="10" id="KW-0539">Nucleus</keyword>
<evidence type="ECO:0000313" key="13">
    <source>
        <dbReference type="EMBL" id="KAK4538435.1"/>
    </source>
</evidence>
<dbReference type="AlphaFoldDB" id="A0AAV9J267"/>
<evidence type="ECO:0000256" key="10">
    <source>
        <dbReference type="ARBA" id="ARBA00023242"/>
    </source>
</evidence>
<keyword evidence="9" id="KW-0833">Ubl conjugation pathway</keyword>
<evidence type="ECO:0000256" key="8">
    <source>
        <dbReference type="ARBA" id="ARBA00022679"/>
    </source>
</evidence>
<comment type="catalytic activity">
    <reaction evidence="1">
        <text>S-ubiquitinyl-[E2 ubiquitin-conjugating enzyme]-L-cysteine + [acceptor protein]-L-lysine = [E2 ubiquitin-conjugating enzyme]-L-cysteine + N(6)-ubiquitinyl-[acceptor protein]-L-lysine.</text>
        <dbReference type="EC" id="2.3.2.27"/>
    </reaction>
</comment>
<feature type="compositionally biased region" description="Low complexity" evidence="11">
    <location>
        <begin position="67"/>
        <end position="78"/>
    </location>
</feature>
<feature type="compositionally biased region" description="Polar residues" evidence="11">
    <location>
        <begin position="24"/>
        <end position="33"/>
    </location>
</feature>
<evidence type="ECO:0000256" key="11">
    <source>
        <dbReference type="SAM" id="MobiDB-lite"/>
    </source>
</evidence>
<dbReference type="PROSITE" id="PS51698">
    <property type="entry name" value="U_BOX"/>
    <property type="match status" value="1"/>
</dbReference>
<evidence type="ECO:0000256" key="6">
    <source>
        <dbReference type="ARBA" id="ARBA00012483"/>
    </source>
</evidence>
<comment type="similarity">
    <text evidence="5">Belongs to the ubiquitin conjugation factor E4 family.</text>
</comment>